<accession>A0A7X9FPT3</accession>
<dbReference type="Pfam" id="PF01312">
    <property type="entry name" value="Bac_export_2"/>
    <property type="match status" value="1"/>
</dbReference>
<evidence type="ECO:0000313" key="2">
    <source>
        <dbReference type="Proteomes" id="UP000524246"/>
    </source>
</evidence>
<dbReference type="Proteomes" id="UP000524246">
    <property type="component" value="Unassembled WGS sequence"/>
</dbReference>
<sequence>MENKRNSNIQKHAAALQYNEQERIPRVLAGGLGKIAEEIIDTASTYGIPVQKDEALAVVLSQLNPAELIPPETYRLAAELIAFLYDTDLEWRKEHPFIDTIFKNSDT</sequence>
<proteinExistence type="predicted"/>
<dbReference type="SUPFAM" id="SSF160544">
    <property type="entry name" value="EscU C-terminal domain-like"/>
    <property type="match status" value="1"/>
</dbReference>
<dbReference type="Gene3D" id="3.40.1690.10">
    <property type="entry name" value="secretion proteins EscU"/>
    <property type="match status" value="1"/>
</dbReference>
<dbReference type="InterPro" id="IPR006135">
    <property type="entry name" value="T3SS_substrate_exporter"/>
</dbReference>
<gene>
    <name evidence="1" type="ORF">GYA55_02710</name>
</gene>
<organism evidence="1 2">
    <name type="scientific">SAR324 cluster bacterium</name>
    <dbReference type="NCBI Taxonomy" id="2024889"/>
    <lineage>
        <taxon>Bacteria</taxon>
        <taxon>Deltaproteobacteria</taxon>
        <taxon>SAR324 cluster</taxon>
    </lineage>
</organism>
<dbReference type="GO" id="GO:0016020">
    <property type="term" value="C:membrane"/>
    <property type="evidence" value="ECO:0007669"/>
    <property type="project" value="InterPro"/>
</dbReference>
<evidence type="ECO:0000313" key="1">
    <source>
        <dbReference type="EMBL" id="NMC62057.1"/>
    </source>
</evidence>
<dbReference type="GO" id="GO:0009306">
    <property type="term" value="P:protein secretion"/>
    <property type="evidence" value="ECO:0007669"/>
    <property type="project" value="InterPro"/>
</dbReference>
<name>A0A7X9FPT3_9DELT</name>
<comment type="caution">
    <text evidence="1">The sequence shown here is derived from an EMBL/GenBank/DDBJ whole genome shotgun (WGS) entry which is preliminary data.</text>
</comment>
<dbReference type="InterPro" id="IPR029025">
    <property type="entry name" value="T3SS_substrate_exporter_C"/>
</dbReference>
<reference evidence="1 2" key="1">
    <citation type="journal article" date="2020" name="Biotechnol. Biofuels">
        <title>New insights from the biogas microbiome by comprehensive genome-resolved metagenomics of nearly 1600 species originating from multiple anaerobic digesters.</title>
        <authorList>
            <person name="Campanaro S."/>
            <person name="Treu L."/>
            <person name="Rodriguez-R L.M."/>
            <person name="Kovalovszki A."/>
            <person name="Ziels R.M."/>
            <person name="Maus I."/>
            <person name="Zhu X."/>
            <person name="Kougias P.G."/>
            <person name="Basile A."/>
            <person name="Luo G."/>
            <person name="Schluter A."/>
            <person name="Konstantinidis K.T."/>
            <person name="Angelidaki I."/>
        </authorList>
    </citation>
    <scope>NUCLEOTIDE SEQUENCE [LARGE SCALE GENOMIC DNA]</scope>
    <source>
        <strain evidence="1">AS27yjCOA_65</strain>
    </source>
</reference>
<dbReference type="AlphaFoldDB" id="A0A7X9FPT3"/>
<evidence type="ECO:0008006" key="3">
    <source>
        <dbReference type="Google" id="ProtNLM"/>
    </source>
</evidence>
<dbReference type="EMBL" id="JAAZON010000106">
    <property type="protein sequence ID" value="NMC62057.1"/>
    <property type="molecule type" value="Genomic_DNA"/>
</dbReference>
<protein>
    <recommendedName>
        <fullName evidence="3">Flagellar biosynthesis protein FlhB</fullName>
    </recommendedName>
</protein>